<feature type="compositionally biased region" description="Low complexity" evidence="1">
    <location>
        <begin position="49"/>
        <end position="58"/>
    </location>
</feature>
<accession>A0A6A6Y7I4</accession>
<evidence type="ECO:0000313" key="2">
    <source>
        <dbReference type="EMBL" id="KAF2804508.1"/>
    </source>
</evidence>
<evidence type="ECO:0000313" key="4">
    <source>
        <dbReference type="RefSeq" id="XP_033571472.1"/>
    </source>
</evidence>
<evidence type="ECO:0000256" key="1">
    <source>
        <dbReference type="SAM" id="MobiDB-lite"/>
    </source>
</evidence>
<sequence>MLHQFVVHSSKTTLIETDLRRMPRTTKPTQSRLRNRHLISARKPPSPSRLPKTNPTTPRTRDRTRHTRKPNPHRLLAPEPSPPKSLPTSIETIETYYGLVRRWGDTNLSSTDLMQPLQDPNLLFDPPPKDSYPVNCPTILPKSSFDSTILDVDLAIFDMDPNNSMAHINPTVLDMDPNNLMAHISPTIFDMDPNN</sequence>
<name>A0A6A6Y7I4_9PEZI</name>
<keyword evidence="3" id="KW-1185">Reference proteome</keyword>
<dbReference type="EMBL" id="MU003713">
    <property type="protein sequence ID" value="KAF2804508.1"/>
    <property type="molecule type" value="Genomic_DNA"/>
</dbReference>
<dbReference type="GeneID" id="54463284"/>
<dbReference type="Proteomes" id="UP000504636">
    <property type="component" value="Unplaced"/>
</dbReference>
<dbReference type="AlphaFoldDB" id="A0A6A6Y7I4"/>
<feature type="region of interest" description="Disordered" evidence="1">
    <location>
        <begin position="16"/>
        <end position="88"/>
    </location>
</feature>
<reference evidence="4" key="3">
    <citation type="submission" date="2025-04" db="UniProtKB">
        <authorList>
            <consortium name="RefSeq"/>
        </authorList>
    </citation>
    <scope>IDENTIFICATION</scope>
    <source>
        <strain evidence="4">CBS 304.34</strain>
    </source>
</reference>
<protein>
    <submittedName>
        <fullName evidence="2 4">Uncharacterized protein</fullName>
    </submittedName>
</protein>
<proteinExistence type="predicted"/>
<feature type="compositionally biased region" description="Basic residues" evidence="1">
    <location>
        <begin position="62"/>
        <end position="72"/>
    </location>
</feature>
<organism evidence="2">
    <name type="scientific">Mytilinidion resinicola</name>
    <dbReference type="NCBI Taxonomy" id="574789"/>
    <lineage>
        <taxon>Eukaryota</taxon>
        <taxon>Fungi</taxon>
        <taxon>Dikarya</taxon>
        <taxon>Ascomycota</taxon>
        <taxon>Pezizomycotina</taxon>
        <taxon>Dothideomycetes</taxon>
        <taxon>Pleosporomycetidae</taxon>
        <taxon>Mytilinidiales</taxon>
        <taxon>Mytilinidiaceae</taxon>
        <taxon>Mytilinidion</taxon>
    </lineage>
</organism>
<evidence type="ECO:0000313" key="3">
    <source>
        <dbReference type="Proteomes" id="UP000504636"/>
    </source>
</evidence>
<gene>
    <name evidence="2 4" type="ORF">BDZ99DRAFT_481308</name>
</gene>
<reference evidence="2 4" key="1">
    <citation type="journal article" date="2020" name="Stud. Mycol.">
        <title>101 Dothideomycetes genomes: a test case for predicting lifestyles and emergence of pathogens.</title>
        <authorList>
            <person name="Haridas S."/>
            <person name="Albert R."/>
            <person name="Binder M."/>
            <person name="Bloem J."/>
            <person name="Labutti K."/>
            <person name="Salamov A."/>
            <person name="Andreopoulos B."/>
            <person name="Baker S."/>
            <person name="Barry K."/>
            <person name="Bills G."/>
            <person name="Bluhm B."/>
            <person name="Cannon C."/>
            <person name="Castanera R."/>
            <person name="Culley D."/>
            <person name="Daum C."/>
            <person name="Ezra D."/>
            <person name="Gonzalez J."/>
            <person name="Henrissat B."/>
            <person name="Kuo A."/>
            <person name="Liang C."/>
            <person name="Lipzen A."/>
            <person name="Lutzoni F."/>
            <person name="Magnuson J."/>
            <person name="Mondo S."/>
            <person name="Nolan M."/>
            <person name="Ohm R."/>
            <person name="Pangilinan J."/>
            <person name="Park H.-J."/>
            <person name="Ramirez L."/>
            <person name="Alfaro M."/>
            <person name="Sun H."/>
            <person name="Tritt A."/>
            <person name="Yoshinaga Y."/>
            <person name="Zwiers L.-H."/>
            <person name="Turgeon B."/>
            <person name="Goodwin S."/>
            <person name="Spatafora J."/>
            <person name="Crous P."/>
            <person name="Grigoriev I."/>
        </authorList>
    </citation>
    <scope>NUCLEOTIDE SEQUENCE</scope>
    <source>
        <strain evidence="2 4">CBS 304.34</strain>
    </source>
</reference>
<reference evidence="4" key="2">
    <citation type="submission" date="2020-04" db="EMBL/GenBank/DDBJ databases">
        <authorList>
            <consortium name="NCBI Genome Project"/>
        </authorList>
    </citation>
    <scope>NUCLEOTIDE SEQUENCE</scope>
    <source>
        <strain evidence="4">CBS 304.34</strain>
    </source>
</reference>
<dbReference type="RefSeq" id="XP_033571472.1">
    <property type="nucleotide sequence ID" value="XM_033722391.1"/>
</dbReference>